<dbReference type="PROSITE" id="PS00648">
    <property type="entry name" value="RIBONUCLEASE_P"/>
    <property type="match status" value="1"/>
</dbReference>
<dbReference type="NCBIfam" id="TIGR00188">
    <property type="entry name" value="rnpA"/>
    <property type="match status" value="1"/>
</dbReference>
<gene>
    <name evidence="7" type="primary">rnpA</name>
    <name evidence="9" type="ORF">BBC0122_018200</name>
</gene>
<dbReference type="GO" id="GO:0042781">
    <property type="term" value="F:3'-tRNA processing endoribonuclease activity"/>
    <property type="evidence" value="ECO:0007669"/>
    <property type="project" value="TreeGrafter"/>
</dbReference>
<dbReference type="EC" id="3.1.26.5" evidence="7 8"/>
<keyword evidence="2 7" id="KW-0819">tRNA processing</keyword>
<dbReference type="PANTHER" id="PTHR33992">
    <property type="entry name" value="RIBONUCLEASE P PROTEIN COMPONENT"/>
    <property type="match status" value="1"/>
</dbReference>
<comment type="subunit">
    <text evidence="7">Consists of a catalytic RNA component (M1 or rnpB) and a protein subunit.</text>
</comment>
<evidence type="ECO:0000313" key="9">
    <source>
        <dbReference type="EMBL" id="AQT47918.1"/>
    </source>
</evidence>
<dbReference type="Gene3D" id="3.30.230.10">
    <property type="match status" value="1"/>
</dbReference>
<evidence type="ECO:0000256" key="6">
    <source>
        <dbReference type="ARBA" id="ARBA00022884"/>
    </source>
</evidence>
<dbReference type="PANTHER" id="PTHR33992:SF1">
    <property type="entry name" value="RIBONUCLEASE P PROTEIN COMPONENT"/>
    <property type="match status" value="1"/>
</dbReference>
<dbReference type="InterPro" id="IPR020568">
    <property type="entry name" value="Ribosomal_Su5_D2-typ_SF"/>
</dbReference>
<name>A0A1U9MJL0_9HYPH</name>
<comment type="function">
    <text evidence="1 7">RNaseP catalyzes the removal of the 5'-leader sequence from pre-tRNA to produce the mature 5'-terminus. It can also cleave other RNA substrates such as 4.5S RNA. The protein component plays an auxiliary but essential role in vivo by binding to the 5'-leader sequence and broadening the substrate specificity of the ribozyme.</text>
</comment>
<evidence type="ECO:0000256" key="3">
    <source>
        <dbReference type="ARBA" id="ARBA00022722"/>
    </source>
</evidence>
<evidence type="ECO:0000256" key="8">
    <source>
        <dbReference type="NCBIfam" id="TIGR00188"/>
    </source>
</evidence>
<evidence type="ECO:0000256" key="5">
    <source>
        <dbReference type="ARBA" id="ARBA00022801"/>
    </source>
</evidence>
<evidence type="ECO:0000256" key="4">
    <source>
        <dbReference type="ARBA" id="ARBA00022759"/>
    </source>
</evidence>
<dbReference type="InterPro" id="IPR014721">
    <property type="entry name" value="Ribsml_uS5_D2-typ_fold_subgr"/>
</dbReference>
<keyword evidence="10" id="KW-1185">Reference proteome</keyword>
<keyword evidence="4 7" id="KW-0255">Endonuclease</keyword>
<dbReference type="InterPro" id="IPR020539">
    <property type="entry name" value="RNase_P_CS"/>
</dbReference>
<keyword evidence="3 7" id="KW-0540">Nuclease</keyword>
<organism evidence="9 10">
    <name type="scientific">Bartonella choladocola</name>
    <dbReference type="NCBI Taxonomy" id="2750995"/>
    <lineage>
        <taxon>Bacteria</taxon>
        <taxon>Pseudomonadati</taxon>
        <taxon>Pseudomonadota</taxon>
        <taxon>Alphaproteobacteria</taxon>
        <taxon>Hyphomicrobiales</taxon>
        <taxon>Bartonellaceae</taxon>
        <taxon>Bartonella</taxon>
    </lineage>
</organism>
<comment type="similarity">
    <text evidence="7">Belongs to the RnpA family.</text>
</comment>
<evidence type="ECO:0000256" key="1">
    <source>
        <dbReference type="ARBA" id="ARBA00002663"/>
    </source>
</evidence>
<evidence type="ECO:0000256" key="7">
    <source>
        <dbReference type="HAMAP-Rule" id="MF_00227"/>
    </source>
</evidence>
<dbReference type="EMBL" id="CP015625">
    <property type="protein sequence ID" value="AQT47918.1"/>
    <property type="molecule type" value="Genomic_DNA"/>
</dbReference>
<dbReference type="Proteomes" id="UP000189632">
    <property type="component" value="Chromosome"/>
</dbReference>
<reference evidence="9 10" key="1">
    <citation type="submission" date="2016-11" db="EMBL/GenBank/DDBJ databases">
        <title>Comparative genomics of Bartonella apis.</title>
        <authorList>
            <person name="Engel P."/>
        </authorList>
    </citation>
    <scope>NUCLEOTIDE SEQUENCE [LARGE SCALE GENOMIC DNA]</scope>
    <source>
        <strain evidence="9 10">BBC0122</strain>
    </source>
</reference>
<proteinExistence type="inferred from homology"/>
<keyword evidence="6 7" id="KW-0694">RNA-binding</keyword>
<dbReference type="GO" id="GO:0000049">
    <property type="term" value="F:tRNA binding"/>
    <property type="evidence" value="ECO:0007669"/>
    <property type="project" value="UniProtKB-UniRule"/>
</dbReference>
<dbReference type="HAMAP" id="MF_00227">
    <property type="entry name" value="RNase_P"/>
    <property type="match status" value="1"/>
</dbReference>
<dbReference type="KEGG" id="bapi:BBC0122_018200"/>
<dbReference type="Pfam" id="PF00825">
    <property type="entry name" value="Ribonuclease_P"/>
    <property type="match status" value="1"/>
</dbReference>
<dbReference type="SUPFAM" id="SSF54211">
    <property type="entry name" value="Ribosomal protein S5 domain 2-like"/>
    <property type="match status" value="1"/>
</dbReference>
<dbReference type="GO" id="GO:0030677">
    <property type="term" value="C:ribonuclease P complex"/>
    <property type="evidence" value="ECO:0007669"/>
    <property type="project" value="TreeGrafter"/>
</dbReference>
<sequence>MREKSYLRLRKRADFLALRNGEKRRGPFFLLESKSRDLPEEIKEKTLPRVGFTVTRKNGNAVRRNRIKRRLREAFRLSLTRDKAARNIAVRDIAAHDKAAATNCDITAGTNCDIATCDITVRDITAGANCDLVNGTDYVIIARPDALDASFASLTGEMKRRFGQKCKTRNDNRTIAHGI</sequence>
<dbReference type="GO" id="GO:0004526">
    <property type="term" value="F:ribonuclease P activity"/>
    <property type="evidence" value="ECO:0007669"/>
    <property type="project" value="UniProtKB-UniRule"/>
</dbReference>
<evidence type="ECO:0000313" key="10">
    <source>
        <dbReference type="Proteomes" id="UP000189632"/>
    </source>
</evidence>
<comment type="catalytic activity">
    <reaction evidence="7">
        <text>Endonucleolytic cleavage of RNA, removing 5'-extranucleotides from tRNA precursor.</text>
        <dbReference type="EC" id="3.1.26.5"/>
    </reaction>
</comment>
<protein>
    <recommendedName>
        <fullName evidence="7 8">Ribonuclease P protein component</fullName>
        <shortName evidence="7">RNase P protein</shortName>
        <shortName evidence="7">RNaseP protein</shortName>
        <ecNumber evidence="7 8">3.1.26.5</ecNumber>
    </recommendedName>
    <alternativeName>
        <fullName evidence="7">Protein C5</fullName>
    </alternativeName>
</protein>
<accession>A0A1U9MJL0</accession>
<dbReference type="AlphaFoldDB" id="A0A1U9MJL0"/>
<dbReference type="GO" id="GO:0001682">
    <property type="term" value="P:tRNA 5'-leader removal"/>
    <property type="evidence" value="ECO:0007669"/>
    <property type="project" value="UniProtKB-UniRule"/>
</dbReference>
<evidence type="ECO:0000256" key="2">
    <source>
        <dbReference type="ARBA" id="ARBA00022694"/>
    </source>
</evidence>
<keyword evidence="5 7" id="KW-0378">Hydrolase</keyword>
<dbReference type="InterPro" id="IPR000100">
    <property type="entry name" value="RNase_P"/>
</dbReference>